<dbReference type="Proteomes" id="UP001196413">
    <property type="component" value="Unassembled WGS sequence"/>
</dbReference>
<evidence type="ECO:0000313" key="2">
    <source>
        <dbReference type="Proteomes" id="UP001196413"/>
    </source>
</evidence>
<gene>
    <name evidence="1" type="ORF">KIN20_035391</name>
</gene>
<dbReference type="AlphaFoldDB" id="A0AAD5RBQ0"/>
<name>A0AAD5RBQ0_PARTN</name>
<sequence length="162" mass="18264">MVASKFESVSFAQTAIVHYRFCIAAFQRHLDPFFENGESFYDISGSWEKFDLSSLLVPMTSPACEEAETAMTSVIPLYAELAQDWWTKLLLSLFDVADRSLYGLLTDVSATLPSPEPGHVRQSVQRSMSNKKQRQQQLCPPISCQLKSSVFIFELISIEEAI</sequence>
<protein>
    <submittedName>
        <fullName evidence="1">Uncharacterized protein</fullName>
    </submittedName>
</protein>
<comment type="caution">
    <text evidence="1">The sequence shown here is derived from an EMBL/GenBank/DDBJ whole genome shotgun (WGS) entry which is preliminary data.</text>
</comment>
<evidence type="ECO:0000313" key="1">
    <source>
        <dbReference type="EMBL" id="KAJ1373061.1"/>
    </source>
</evidence>
<dbReference type="EMBL" id="JAHQIW010007222">
    <property type="protein sequence ID" value="KAJ1373061.1"/>
    <property type="molecule type" value="Genomic_DNA"/>
</dbReference>
<proteinExistence type="predicted"/>
<keyword evidence="2" id="KW-1185">Reference proteome</keyword>
<accession>A0AAD5RBQ0</accession>
<reference evidence="1" key="1">
    <citation type="submission" date="2021-06" db="EMBL/GenBank/DDBJ databases">
        <title>Parelaphostrongylus tenuis whole genome reference sequence.</title>
        <authorList>
            <person name="Garwood T.J."/>
            <person name="Larsen P.A."/>
            <person name="Fountain-Jones N.M."/>
            <person name="Garbe J.R."/>
            <person name="Macchietto M.G."/>
            <person name="Kania S.A."/>
            <person name="Gerhold R.W."/>
            <person name="Richards J.E."/>
            <person name="Wolf T.M."/>
        </authorList>
    </citation>
    <scope>NUCLEOTIDE SEQUENCE</scope>
    <source>
        <strain evidence="1">MNPRO001-30</strain>
        <tissue evidence="1">Meninges</tissue>
    </source>
</reference>
<organism evidence="1 2">
    <name type="scientific">Parelaphostrongylus tenuis</name>
    <name type="common">Meningeal worm</name>
    <dbReference type="NCBI Taxonomy" id="148309"/>
    <lineage>
        <taxon>Eukaryota</taxon>
        <taxon>Metazoa</taxon>
        <taxon>Ecdysozoa</taxon>
        <taxon>Nematoda</taxon>
        <taxon>Chromadorea</taxon>
        <taxon>Rhabditida</taxon>
        <taxon>Rhabditina</taxon>
        <taxon>Rhabditomorpha</taxon>
        <taxon>Strongyloidea</taxon>
        <taxon>Metastrongylidae</taxon>
        <taxon>Parelaphostrongylus</taxon>
    </lineage>
</organism>